<reference evidence="2" key="1">
    <citation type="submission" date="2016-10" db="EMBL/GenBank/DDBJ databases">
        <authorList>
            <person name="Varghese N."/>
            <person name="Submissions S."/>
        </authorList>
    </citation>
    <scope>NUCLEOTIDE SEQUENCE [LARGE SCALE GENOMIC DNA]</scope>
    <source>
        <strain evidence="2">DSM 17038</strain>
    </source>
</reference>
<dbReference type="STRING" id="341036.SAMN05660649_01215"/>
<accession>A0A1I2QLD5</accession>
<sequence length="52" mass="6011">MGNTPPFRVIALGLEACSQYIRIRLNGVYVKEEAGFCGWQNLLLLLKMLRWK</sequence>
<protein>
    <submittedName>
        <fullName evidence="1">Uncharacterized protein</fullName>
    </submittedName>
</protein>
<evidence type="ECO:0000313" key="1">
    <source>
        <dbReference type="EMBL" id="SFG27037.1"/>
    </source>
</evidence>
<dbReference type="AlphaFoldDB" id="A0A1I2QLD5"/>
<name>A0A1I2QLD5_9FIRM</name>
<evidence type="ECO:0000313" key="2">
    <source>
        <dbReference type="Proteomes" id="UP000199337"/>
    </source>
</evidence>
<dbReference type="Proteomes" id="UP000199337">
    <property type="component" value="Unassembled WGS sequence"/>
</dbReference>
<organism evidence="1 2">
    <name type="scientific">Desulfotruncus arcticus DSM 17038</name>
    <dbReference type="NCBI Taxonomy" id="1121424"/>
    <lineage>
        <taxon>Bacteria</taxon>
        <taxon>Bacillati</taxon>
        <taxon>Bacillota</taxon>
        <taxon>Clostridia</taxon>
        <taxon>Eubacteriales</taxon>
        <taxon>Desulfallaceae</taxon>
        <taxon>Desulfotruncus</taxon>
    </lineage>
</organism>
<keyword evidence="2" id="KW-1185">Reference proteome</keyword>
<proteinExistence type="predicted"/>
<dbReference type="EMBL" id="FOOX01000003">
    <property type="protein sequence ID" value="SFG27037.1"/>
    <property type="molecule type" value="Genomic_DNA"/>
</dbReference>
<gene>
    <name evidence="1" type="ORF">SAMN05660649_01215</name>
</gene>